<protein>
    <submittedName>
        <fullName evidence="1">Uncharacterized protein</fullName>
    </submittedName>
</protein>
<dbReference type="Proteomes" id="UP000626220">
    <property type="component" value="Unassembled WGS sequence"/>
</dbReference>
<comment type="caution">
    <text evidence="1">The sequence shown here is derived from an EMBL/GenBank/DDBJ whole genome shotgun (WGS) entry which is preliminary data.</text>
</comment>
<keyword evidence="2" id="KW-1185">Reference proteome</keyword>
<proteinExistence type="predicted"/>
<dbReference type="EMBL" id="BNCJ01000002">
    <property type="protein sequence ID" value="GHF39455.1"/>
    <property type="molecule type" value="Genomic_DNA"/>
</dbReference>
<evidence type="ECO:0000313" key="2">
    <source>
        <dbReference type="Proteomes" id="UP000626220"/>
    </source>
</evidence>
<reference evidence="1" key="1">
    <citation type="journal article" date="2014" name="Int. J. Syst. Evol. Microbiol.">
        <title>Complete genome sequence of Corynebacterium casei LMG S-19264T (=DSM 44701T), isolated from a smear-ripened cheese.</title>
        <authorList>
            <consortium name="US DOE Joint Genome Institute (JGI-PGF)"/>
            <person name="Walter F."/>
            <person name="Albersmeier A."/>
            <person name="Kalinowski J."/>
            <person name="Ruckert C."/>
        </authorList>
    </citation>
    <scope>NUCLEOTIDE SEQUENCE</scope>
    <source>
        <strain evidence="1">KCTC 42650</strain>
    </source>
</reference>
<sequence>MVGALTSTQMEFITRFILKPNAGAPAPEATDLPERARKARTIWIGAKDRVDAELGKLQQILREIDDANCQVIADKGLNGFTGKLQTGLLAALMDAEAAGPDVASDRQVALIDAIEDFEDRLANDPAISLIEDIGAMKEVMAPVALTKTLGAALGRMHSLVAG</sequence>
<name>A0A8J3GUY2_9RHOB</name>
<dbReference type="RefSeq" id="WP_189678823.1">
    <property type="nucleotide sequence ID" value="NZ_BNCJ01000002.1"/>
</dbReference>
<dbReference type="AlphaFoldDB" id="A0A8J3GUY2"/>
<reference evidence="1" key="2">
    <citation type="submission" date="2020-09" db="EMBL/GenBank/DDBJ databases">
        <authorList>
            <person name="Sun Q."/>
            <person name="Kim S."/>
        </authorList>
    </citation>
    <scope>NUCLEOTIDE SEQUENCE</scope>
    <source>
        <strain evidence="1">KCTC 42650</strain>
    </source>
</reference>
<accession>A0A8J3GUY2</accession>
<gene>
    <name evidence="1" type="ORF">GCM10017056_08660</name>
</gene>
<organism evidence="1 2">
    <name type="scientific">Seohaeicola zhoushanensis</name>
    <dbReference type="NCBI Taxonomy" id="1569283"/>
    <lineage>
        <taxon>Bacteria</taxon>
        <taxon>Pseudomonadati</taxon>
        <taxon>Pseudomonadota</taxon>
        <taxon>Alphaproteobacteria</taxon>
        <taxon>Rhodobacterales</taxon>
        <taxon>Roseobacteraceae</taxon>
        <taxon>Seohaeicola</taxon>
    </lineage>
</organism>
<evidence type="ECO:0000313" key="1">
    <source>
        <dbReference type="EMBL" id="GHF39455.1"/>
    </source>
</evidence>